<reference evidence="4" key="2">
    <citation type="submission" date="2020-04" db="EMBL/GenBank/DDBJ databases">
        <authorList>
            <consortium name="NCBI Genome Project"/>
        </authorList>
    </citation>
    <scope>NUCLEOTIDE SEQUENCE</scope>
    <source>
        <strain evidence="4">CBS 781.70</strain>
    </source>
</reference>
<dbReference type="RefSeq" id="XP_033535318.1">
    <property type="nucleotide sequence ID" value="XM_033681783.1"/>
</dbReference>
<sequence>MLKSHNMAQNRHHTLLQQLPLTVSPFLNLPTATTLSYTYKTLPSTLPPSILDSPSASPTDQPQPQPKYVISHATGHAAHPSSILASCEALVSHLDAQRREAEEAVRGWEQGIRERELAEKRRVAPGWLDAEERLLVPERSGAGEQEGGGAVHGVEVVDRREGEGREGEELDRAFGGMKVG</sequence>
<evidence type="ECO:0000313" key="4">
    <source>
        <dbReference type="RefSeq" id="XP_033535318.1"/>
    </source>
</evidence>
<feature type="region of interest" description="Disordered" evidence="1">
    <location>
        <begin position="48"/>
        <end position="67"/>
    </location>
</feature>
<proteinExistence type="predicted"/>
<feature type="compositionally biased region" description="Polar residues" evidence="1">
    <location>
        <begin position="52"/>
        <end position="62"/>
    </location>
</feature>
<organism evidence="2">
    <name type="scientific">Eremomyces bilateralis CBS 781.70</name>
    <dbReference type="NCBI Taxonomy" id="1392243"/>
    <lineage>
        <taxon>Eukaryota</taxon>
        <taxon>Fungi</taxon>
        <taxon>Dikarya</taxon>
        <taxon>Ascomycota</taxon>
        <taxon>Pezizomycotina</taxon>
        <taxon>Dothideomycetes</taxon>
        <taxon>Dothideomycetes incertae sedis</taxon>
        <taxon>Eremomycetales</taxon>
        <taxon>Eremomycetaceae</taxon>
        <taxon>Eremomyces</taxon>
    </lineage>
</organism>
<dbReference type="GeneID" id="54422353"/>
<keyword evidence="3" id="KW-1185">Reference proteome</keyword>
<evidence type="ECO:0000313" key="3">
    <source>
        <dbReference type="Proteomes" id="UP000504638"/>
    </source>
</evidence>
<dbReference type="AlphaFoldDB" id="A0A6G1G6J4"/>
<evidence type="ECO:0000256" key="1">
    <source>
        <dbReference type="SAM" id="MobiDB-lite"/>
    </source>
</evidence>
<reference evidence="4" key="3">
    <citation type="submission" date="2025-04" db="UniProtKB">
        <authorList>
            <consortium name="RefSeq"/>
        </authorList>
    </citation>
    <scope>IDENTIFICATION</scope>
    <source>
        <strain evidence="4">CBS 781.70</strain>
    </source>
</reference>
<dbReference type="OrthoDB" id="5344687at2759"/>
<gene>
    <name evidence="2 4" type="ORF">P152DRAFT_480916</name>
</gene>
<protein>
    <submittedName>
        <fullName evidence="2 4">Uncharacterized protein</fullName>
    </submittedName>
</protein>
<feature type="region of interest" description="Disordered" evidence="1">
    <location>
        <begin position="139"/>
        <end position="180"/>
    </location>
</feature>
<feature type="compositionally biased region" description="Basic and acidic residues" evidence="1">
    <location>
        <begin position="155"/>
        <end position="172"/>
    </location>
</feature>
<reference evidence="2 4" key="1">
    <citation type="submission" date="2020-01" db="EMBL/GenBank/DDBJ databases">
        <authorList>
            <consortium name="DOE Joint Genome Institute"/>
            <person name="Haridas S."/>
            <person name="Albert R."/>
            <person name="Binder M."/>
            <person name="Bloem J."/>
            <person name="Labutti K."/>
            <person name="Salamov A."/>
            <person name="Andreopoulos B."/>
            <person name="Baker S.E."/>
            <person name="Barry K."/>
            <person name="Bills G."/>
            <person name="Bluhm B.H."/>
            <person name="Cannon C."/>
            <person name="Castanera R."/>
            <person name="Culley D.E."/>
            <person name="Daum C."/>
            <person name="Ezra D."/>
            <person name="Gonzalez J.B."/>
            <person name="Henrissat B."/>
            <person name="Kuo A."/>
            <person name="Liang C."/>
            <person name="Lipzen A."/>
            <person name="Lutzoni F."/>
            <person name="Magnuson J."/>
            <person name="Mondo S."/>
            <person name="Nolan M."/>
            <person name="Ohm R."/>
            <person name="Pangilinan J."/>
            <person name="Park H.-J."/>
            <person name="Ramirez L."/>
            <person name="Alfaro M."/>
            <person name="Sun H."/>
            <person name="Tritt A."/>
            <person name="Yoshinaga Y."/>
            <person name="Zwiers L.-H."/>
            <person name="Turgeon B.G."/>
            <person name="Goodwin S.B."/>
            <person name="Spatafora J.W."/>
            <person name="Crous P.W."/>
            <person name="Grigoriev I.V."/>
        </authorList>
    </citation>
    <scope>NUCLEOTIDE SEQUENCE</scope>
    <source>
        <strain evidence="2 4">CBS 781.70</strain>
    </source>
</reference>
<name>A0A6G1G6J4_9PEZI</name>
<accession>A0A6G1G6J4</accession>
<dbReference type="PANTHER" id="PTHR42089:SF1">
    <property type="entry name" value="YALI0F09427P"/>
    <property type="match status" value="1"/>
</dbReference>
<evidence type="ECO:0000313" key="2">
    <source>
        <dbReference type="EMBL" id="KAF1813687.1"/>
    </source>
</evidence>
<dbReference type="PANTHER" id="PTHR42089">
    <property type="entry name" value="YALI0F09427P"/>
    <property type="match status" value="1"/>
</dbReference>
<dbReference type="Proteomes" id="UP000504638">
    <property type="component" value="Unplaced"/>
</dbReference>
<dbReference type="EMBL" id="ML975154">
    <property type="protein sequence ID" value="KAF1813687.1"/>
    <property type="molecule type" value="Genomic_DNA"/>
</dbReference>